<protein>
    <submittedName>
        <fullName evidence="3">Uncharacterized protein</fullName>
    </submittedName>
</protein>
<evidence type="ECO:0000256" key="2">
    <source>
        <dbReference type="SAM" id="MobiDB-lite"/>
    </source>
</evidence>
<feature type="repeat" description="PPR" evidence="1">
    <location>
        <begin position="253"/>
        <end position="287"/>
    </location>
</feature>
<dbReference type="InterPro" id="IPR002885">
    <property type="entry name" value="PPR_rpt"/>
</dbReference>
<name>A0AAD5XQB4_9FUNG</name>
<dbReference type="Pfam" id="PF13812">
    <property type="entry name" value="PPR_3"/>
    <property type="match status" value="1"/>
</dbReference>
<dbReference type="PANTHER" id="PTHR47938:SF35">
    <property type="entry name" value="PENTATRICOPEPTIDE REPEAT-CONTAINING PROTEIN 4, MITOCHONDRIAL-RELATED"/>
    <property type="match status" value="1"/>
</dbReference>
<dbReference type="Pfam" id="PF01535">
    <property type="entry name" value="PPR"/>
    <property type="match status" value="1"/>
</dbReference>
<feature type="repeat" description="PPR" evidence="1">
    <location>
        <begin position="323"/>
        <end position="357"/>
    </location>
</feature>
<feature type="region of interest" description="Disordered" evidence="2">
    <location>
        <begin position="43"/>
        <end position="64"/>
    </location>
</feature>
<dbReference type="InterPro" id="IPR011990">
    <property type="entry name" value="TPR-like_helical_dom_sf"/>
</dbReference>
<dbReference type="PANTHER" id="PTHR47938">
    <property type="entry name" value="RESPIRATORY COMPLEX I CHAPERONE (CIA84), PUTATIVE (AFU_ORTHOLOGUE AFUA_2G06020)-RELATED"/>
    <property type="match status" value="1"/>
</dbReference>
<dbReference type="GO" id="GO:0005739">
    <property type="term" value="C:mitochondrion"/>
    <property type="evidence" value="ECO:0007669"/>
    <property type="project" value="TreeGrafter"/>
</dbReference>
<dbReference type="AlphaFoldDB" id="A0AAD5XQB4"/>
<feature type="repeat" description="PPR" evidence="1">
    <location>
        <begin position="462"/>
        <end position="496"/>
    </location>
</feature>
<keyword evidence="4" id="KW-1185">Reference proteome</keyword>
<dbReference type="EMBL" id="JADGJQ010000007">
    <property type="protein sequence ID" value="KAJ3183111.1"/>
    <property type="molecule type" value="Genomic_DNA"/>
</dbReference>
<feature type="repeat" description="PPR" evidence="1">
    <location>
        <begin position="358"/>
        <end position="392"/>
    </location>
</feature>
<dbReference type="GO" id="GO:0140053">
    <property type="term" value="P:mitochondrial gene expression"/>
    <property type="evidence" value="ECO:0007669"/>
    <property type="project" value="TreeGrafter"/>
</dbReference>
<feature type="repeat" description="PPR" evidence="1">
    <location>
        <begin position="497"/>
        <end position="531"/>
    </location>
</feature>
<sequence length="794" mass="89173">MRRYAKPLREAVRATQLVFSNTHTPPFVCRSCRHRLASSAKSVQRAARTPSVATNPLAPLPPPRRDFRKFGTTLDEPHSVDNEVTRNFESHSFPPSTAELKRRLARFRDLFSQTDSDPAVQLNIWTEFIAICETPVTRSILRHQDVRNVFRMICYNIDTLPGMEDKLQRLQELVKETGWAPLELYIKNATLPPARATMTVERAKAFLAEVQAEGLKPNEDTYNLLADALGSCGDGDGAMEILHLMQADGFALDAEAFQHVIVGYARAQRTRHITATFRYMRERGVAPSARNYNTAISALVKAHEESEASRWYGAMISRGLKPDLVTFNVLLGMYMQQDQMESAQQVFREIEQAGLKPGTDTYNTMIRGFMQLKRMQDAIAVYEQMEPLGCKPDKFTYAALMKGCGRAGMMMNAMRYYRVMLRNGISMNRNHYTILQAAFANAKDMQTCQEVLRDMMGQFPPSTSNYNIMLAGWIRCGDIDKAGAVLDQMTLAGCEPDATTWRRLIRGYLEAGRLKEALDVYDKLKVMKDGPTIGTYIHLMDACLKADKRDTALALLPRLEDALAKGATVVPYAVYERIAISYLQKEDTVNADVWTERLEKEGHHPRQYLYSQLIRAAALGREPQTAFALAERMKRQNPPVPINIYVFNHLLLACEQTPEMVSSVLKEMAAAGCAYNHFTYATLIYLRSKTQAKFDASWKVWEEYAALAGKTSGSMAPIGIPGAPTPVEMHTSVVRTALRSCGVRNEMDKLRSVWETAIHAGIQLTPTDVEIVVGGVKDPKLADEVKAILSEHKI</sequence>
<feature type="repeat" description="PPR" evidence="1">
    <location>
        <begin position="288"/>
        <end position="322"/>
    </location>
</feature>
<feature type="repeat" description="PPR" evidence="1">
    <location>
        <begin position="393"/>
        <end position="427"/>
    </location>
</feature>
<evidence type="ECO:0000313" key="3">
    <source>
        <dbReference type="EMBL" id="KAJ3183111.1"/>
    </source>
</evidence>
<gene>
    <name evidence="3" type="ORF">HDU87_007533</name>
</gene>
<reference evidence="3" key="1">
    <citation type="submission" date="2020-05" db="EMBL/GenBank/DDBJ databases">
        <title>Phylogenomic resolution of chytrid fungi.</title>
        <authorList>
            <person name="Stajich J.E."/>
            <person name="Amses K."/>
            <person name="Simmons R."/>
            <person name="Seto K."/>
            <person name="Myers J."/>
            <person name="Bonds A."/>
            <person name="Quandt C.A."/>
            <person name="Barry K."/>
            <person name="Liu P."/>
            <person name="Grigoriev I."/>
            <person name="Longcore J.E."/>
            <person name="James T.Y."/>
        </authorList>
    </citation>
    <scope>NUCLEOTIDE SEQUENCE</scope>
    <source>
        <strain evidence="3">JEL0379</strain>
    </source>
</reference>
<dbReference type="Proteomes" id="UP001212152">
    <property type="component" value="Unassembled WGS sequence"/>
</dbReference>
<proteinExistence type="predicted"/>
<evidence type="ECO:0000256" key="1">
    <source>
        <dbReference type="PROSITE-ProRule" id="PRU00708"/>
    </source>
</evidence>
<dbReference type="GO" id="GO:0003729">
    <property type="term" value="F:mRNA binding"/>
    <property type="evidence" value="ECO:0007669"/>
    <property type="project" value="TreeGrafter"/>
</dbReference>
<dbReference type="PROSITE" id="PS51375">
    <property type="entry name" value="PPR"/>
    <property type="match status" value="8"/>
</dbReference>
<feature type="repeat" description="PPR" evidence="1">
    <location>
        <begin position="218"/>
        <end position="252"/>
    </location>
</feature>
<dbReference type="Gene3D" id="1.25.40.10">
    <property type="entry name" value="Tetratricopeptide repeat domain"/>
    <property type="match status" value="5"/>
</dbReference>
<comment type="caution">
    <text evidence="3">The sequence shown here is derived from an EMBL/GenBank/DDBJ whole genome shotgun (WGS) entry which is preliminary data.</text>
</comment>
<evidence type="ECO:0000313" key="4">
    <source>
        <dbReference type="Proteomes" id="UP001212152"/>
    </source>
</evidence>
<dbReference type="Pfam" id="PF13041">
    <property type="entry name" value="PPR_2"/>
    <property type="match status" value="2"/>
</dbReference>
<organism evidence="3 4">
    <name type="scientific">Geranomyces variabilis</name>
    <dbReference type="NCBI Taxonomy" id="109894"/>
    <lineage>
        <taxon>Eukaryota</taxon>
        <taxon>Fungi</taxon>
        <taxon>Fungi incertae sedis</taxon>
        <taxon>Chytridiomycota</taxon>
        <taxon>Chytridiomycota incertae sedis</taxon>
        <taxon>Chytridiomycetes</taxon>
        <taxon>Spizellomycetales</taxon>
        <taxon>Powellomycetaceae</taxon>
        <taxon>Geranomyces</taxon>
    </lineage>
</organism>
<dbReference type="SUPFAM" id="SSF48452">
    <property type="entry name" value="TPR-like"/>
    <property type="match status" value="1"/>
</dbReference>
<accession>A0AAD5XQB4</accession>
<dbReference type="NCBIfam" id="TIGR00756">
    <property type="entry name" value="PPR"/>
    <property type="match status" value="6"/>
</dbReference>